<evidence type="ECO:0000256" key="1">
    <source>
        <dbReference type="ARBA" id="ARBA00004162"/>
    </source>
</evidence>
<keyword evidence="9" id="KW-1185">Reference proteome</keyword>
<dbReference type="InterPro" id="IPR052027">
    <property type="entry name" value="PspC"/>
</dbReference>
<dbReference type="OrthoDB" id="7359894at2"/>
<evidence type="ECO:0000256" key="3">
    <source>
        <dbReference type="ARBA" id="ARBA00022692"/>
    </source>
</evidence>
<keyword evidence="3 6" id="KW-0812">Transmembrane</keyword>
<evidence type="ECO:0000256" key="4">
    <source>
        <dbReference type="ARBA" id="ARBA00022989"/>
    </source>
</evidence>
<dbReference type="PANTHER" id="PTHR33885:SF3">
    <property type="entry name" value="PHAGE SHOCK PROTEIN C"/>
    <property type="match status" value="1"/>
</dbReference>
<comment type="caution">
    <text evidence="8">The sequence shown here is derived from an EMBL/GenBank/DDBJ whole genome shotgun (WGS) entry which is preliminary data.</text>
</comment>
<evidence type="ECO:0000313" key="8">
    <source>
        <dbReference type="EMBL" id="TQF65894.1"/>
    </source>
</evidence>
<gene>
    <name evidence="8" type="ORF">FK531_18570</name>
</gene>
<dbReference type="AlphaFoldDB" id="A0A541B0P9"/>
<comment type="subcellular location">
    <subcellularLocation>
        <location evidence="1">Cell membrane</location>
        <topology evidence="1">Single-pass membrane protein</topology>
    </subcellularLocation>
</comment>
<evidence type="ECO:0000259" key="7">
    <source>
        <dbReference type="Pfam" id="PF04024"/>
    </source>
</evidence>
<evidence type="ECO:0000256" key="5">
    <source>
        <dbReference type="ARBA" id="ARBA00023136"/>
    </source>
</evidence>
<organism evidence="8 9">
    <name type="scientific">Rhodococcus spelaei</name>
    <dbReference type="NCBI Taxonomy" id="2546320"/>
    <lineage>
        <taxon>Bacteria</taxon>
        <taxon>Bacillati</taxon>
        <taxon>Actinomycetota</taxon>
        <taxon>Actinomycetes</taxon>
        <taxon>Mycobacteriales</taxon>
        <taxon>Nocardiaceae</taxon>
        <taxon>Rhodococcus</taxon>
    </lineage>
</organism>
<evidence type="ECO:0000313" key="9">
    <source>
        <dbReference type="Proteomes" id="UP000316256"/>
    </source>
</evidence>
<keyword evidence="4 6" id="KW-1133">Transmembrane helix</keyword>
<dbReference type="Proteomes" id="UP000316256">
    <property type="component" value="Unassembled WGS sequence"/>
</dbReference>
<dbReference type="GO" id="GO:0005886">
    <property type="term" value="C:plasma membrane"/>
    <property type="evidence" value="ECO:0007669"/>
    <property type="project" value="UniProtKB-SubCell"/>
</dbReference>
<evidence type="ECO:0000256" key="2">
    <source>
        <dbReference type="ARBA" id="ARBA00022475"/>
    </source>
</evidence>
<protein>
    <submittedName>
        <fullName evidence="8">PspC domain-containing protein</fullName>
    </submittedName>
</protein>
<proteinExistence type="predicted"/>
<evidence type="ECO:0000256" key="6">
    <source>
        <dbReference type="SAM" id="Phobius"/>
    </source>
</evidence>
<dbReference type="PANTHER" id="PTHR33885">
    <property type="entry name" value="PHAGE SHOCK PROTEIN C"/>
    <property type="match status" value="1"/>
</dbReference>
<dbReference type="RefSeq" id="WP_142102020.1">
    <property type="nucleotide sequence ID" value="NZ_VIGH01000009.1"/>
</dbReference>
<reference evidence="8 9" key="1">
    <citation type="submission" date="2019-06" db="EMBL/GenBank/DDBJ databases">
        <title>Rhodococcus spaelei sp. nov., isolated from a cave.</title>
        <authorList>
            <person name="Lee S.D."/>
        </authorList>
    </citation>
    <scope>NUCLEOTIDE SEQUENCE [LARGE SCALE GENOMIC DNA]</scope>
    <source>
        <strain evidence="8 9">C9-5</strain>
    </source>
</reference>
<keyword evidence="5 6" id="KW-0472">Membrane</keyword>
<name>A0A541B0P9_9NOCA</name>
<sequence>MTASTASRRLTRARRDKMIGGVCAGIAEFFHVTPALVRVLFVLSCLLPGPQFLIYLAMWIFVPESEA</sequence>
<dbReference type="InterPro" id="IPR007168">
    <property type="entry name" value="Phageshock_PspC_N"/>
</dbReference>
<feature type="domain" description="Phage shock protein PspC N-terminal" evidence="7">
    <location>
        <begin position="8"/>
        <end position="64"/>
    </location>
</feature>
<dbReference type="EMBL" id="VIGH01000009">
    <property type="protein sequence ID" value="TQF65894.1"/>
    <property type="molecule type" value="Genomic_DNA"/>
</dbReference>
<feature type="transmembrane region" description="Helical" evidence="6">
    <location>
        <begin position="39"/>
        <end position="62"/>
    </location>
</feature>
<accession>A0A541B0P9</accession>
<keyword evidence="2" id="KW-1003">Cell membrane</keyword>
<dbReference type="Pfam" id="PF04024">
    <property type="entry name" value="PspC"/>
    <property type="match status" value="1"/>
</dbReference>